<keyword evidence="3" id="KW-0732">Signal</keyword>
<keyword evidence="2" id="KW-1133">Transmembrane helix</keyword>
<dbReference type="Proteomes" id="UP001365128">
    <property type="component" value="Unassembled WGS sequence"/>
</dbReference>
<evidence type="ECO:0000313" key="4">
    <source>
        <dbReference type="EMBL" id="KAK7553708.1"/>
    </source>
</evidence>
<name>A0ABR1MMU2_9PEZI</name>
<feature type="signal peptide" evidence="3">
    <location>
        <begin position="1"/>
        <end position="20"/>
    </location>
</feature>
<keyword evidence="2" id="KW-0472">Membrane</keyword>
<evidence type="ECO:0008006" key="6">
    <source>
        <dbReference type="Google" id="ProtNLM"/>
    </source>
</evidence>
<proteinExistence type="predicted"/>
<evidence type="ECO:0000256" key="1">
    <source>
        <dbReference type="SAM" id="MobiDB-lite"/>
    </source>
</evidence>
<feature type="chain" id="PRO_5046067326" description="Mid2 domain-containing protein" evidence="3">
    <location>
        <begin position="21"/>
        <end position="271"/>
    </location>
</feature>
<reference evidence="4 5" key="1">
    <citation type="submission" date="2024-04" db="EMBL/GenBank/DDBJ databases">
        <title>Phyllosticta paracitricarpa is synonymous to the EU quarantine fungus P. citricarpa based on phylogenomic analyses.</title>
        <authorList>
            <consortium name="Lawrence Berkeley National Laboratory"/>
            <person name="Van Ingen-Buijs V.A."/>
            <person name="Van Westerhoven A.C."/>
            <person name="Haridas S."/>
            <person name="Skiadas P."/>
            <person name="Martin F."/>
            <person name="Groenewald J.Z."/>
            <person name="Crous P.W."/>
            <person name="Seidl M.F."/>
        </authorList>
    </citation>
    <scope>NUCLEOTIDE SEQUENCE [LARGE SCALE GENOMIC DNA]</scope>
    <source>
        <strain evidence="4 5">CBS 122670</strain>
    </source>
</reference>
<organism evidence="4 5">
    <name type="scientific">Phyllosticta citricarpa</name>
    <dbReference type="NCBI Taxonomy" id="55181"/>
    <lineage>
        <taxon>Eukaryota</taxon>
        <taxon>Fungi</taxon>
        <taxon>Dikarya</taxon>
        <taxon>Ascomycota</taxon>
        <taxon>Pezizomycotina</taxon>
        <taxon>Dothideomycetes</taxon>
        <taxon>Dothideomycetes incertae sedis</taxon>
        <taxon>Botryosphaeriales</taxon>
        <taxon>Phyllostictaceae</taxon>
        <taxon>Phyllosticta</taxon>
    </lineage>
</organism>
<feature type="region of interest" description="Disordered" evidence="1">
    <location>
        <begin position="134"/>
        <end position="201"/>
    </location>
</feature>
<accession>A0ABR1MMU2</accession>
<evidence type="ECO:0000256" key="3">
    <source>
        <dbReference type="SAM" id="SignalP"/>
    </source>
</evidence>
<dbReference type="EMBL" id="JBBPDW010000004">
    <property type="protein sequence ID" value="KAK7553708.1"/>
    <property type="molecule type" value="Genomic_DNA"/>
</dbReference>
<keyword evidence="5" id="KW-1185">Reference proteome</keyword>
<comment type="caution">
    <text evidence="4">The sequence shown here is derived from an EMBL/GenBank/DDBJ whole genome shotgun (WGS) entry which is preliminary data.</text>
</comment>
<evidence type="ECO:0000256" key="2">
    <source>
        <dbReference type="SAM" id="Phobius"/>
    </source>
</evidence>
<feature type="compositionally biased region" description="Low complexity" evidence="1">
    <location>
        <begin position="134"/>
        <end position="183"/>
    </location>
</feature>
<protein>
    <recommendedName>
        <fullName evidence="6">Mid2 domain-containing protein</fullName>
    </recommendedName>
</protein>
<feature type="transmembrane region" description="Helical" evidence="2">
    <location>
        <begin position="206"/>
        <end position="230"/>
    </location>
</feature>
<keyword evidence="2" id="KW-0812">Transmembrane</keyword>
<evidence type="ECO:0000313" key="5">
    <source>
        <dbReference type="Proteomes" id="UP001365128"/>
    </source>
</evidence>
<gene>
    <name evidence="4" type="ORF">IWX46DRAFT_298450</name>
</gene>
<sequence>MWNANLQIVLLSLLVRSSVADDDNVFTSPGTPGALGDFAGNPVWKPGSVQRVSWTTTLEAYDIALFHQKSKSGSGNQVRIVHTLDSNGSGDQSFDWTVDTYGTSTTSSSAFYFSVHSGSSDGFTSHYFNITSEASTTTRRTTSTSSRPTTSSTAAPRKMTTTTSKHAATKTKAATPKGNSSPKSGKKSGKSSKGGGLPTDTSPRAIGLGVGLGLGIPIVLIGAVFGFYMIKGSGPVRRIIERRQQRAMEQPVPVWCPDEGKFTYQRSGDDM</sequence>